<evidence type="ECO:0000313" key="2">
    <source>
        <dbReference type="EMBL" id="OAQ22754.1"/>
    </source>
</evidence>
<evidence type="ECO:0000313" key="3">
    <source>
        <dbReference type="Proteomes" id="UP000078512"/>
    </source>
</evidence>
<feature type="compositionally biased region" description="Basic and acidic residues" evidence="1">
    <location>
        <begin position="135"/>
        <end position="164"/>
    </location>
</feature>
<dbReference type="OrthoDB" id="2358184at2759"/>
<dbReference type="STRING" id="1314771.A0A197JE93"/>
<protein>
    <submittedName>
        <fullName evidence="2">Uncharacterized protein</fullName>
    </submittedName>
</protein>
<reference evidence="2 3" key="1">
    <citation type="submission" date="2016-05" db="EMBL/GenBank/DDBJ databases">
        <title>Genome sequencing reveals origins of a unique bacterial endosymbiosis in the earliest lineages of terrestrial Fungi.</title>
        <authorList>
            <consortium name="DOE Joint Genome Institute"/>
            <person name="Uehling J."/>
            <person name="Gryganskyi A."/>
            <person name="Hameed K."/>
            <person name="Tschaplinski T."/>
            <person name="Misztal P."/>
            <person name="Wu S."/>
            <person name="Desiro A."/>
            <person name="Vande Pol N."/>
            <person name="Du Z.-Y."/>
            <person name="Zienkiewicz A."/>
            <person name="Zienkiewicz K."/>
            <person name="Morin E."/>
            <person name="Tisserant E."/>
            <person name="Splivallo R."/>
            <person name="Hainaut M."/>
            <person name="Henrissat B."/>
            <person name="Ohm R."/>
            <person name="Kuo A."/>
            <person name="Yan J."/>
            <person name="Lipzen A."/>
            <person name="Nolan M."/>
            <person name="Labutti K."/>
            <person name="Barry K."/>
            <person name="Goldstein A."/>
            <person name="Labbe J."/>
            <person name="Schadt C."/>
            <person name="Tuskan G."/>
            <person name="Grigoriev I."/>
            <person name="Martin F."/>
            <person name="Vilgalys R."/>
            <person name="Bonito G."/>
        </authorList>
    </citation>
    <scope>NUCLEOTIDE SEQUENCE [LARGE SCALE GENOMIC DNA]</scope>
    <source>
        <strain evidence="2 3">AG-77</strain>
    </source>
</reference>
<feature type="compositionally biased region" description="Low complexity" evidence="1">
    <location>
        <begin position="165"/>
        <end position="174"/>
    </location>
</feature>
<dbReference type="AlphaFoldDB" id="A0A197JE93"/>
<evidence type="ECO:0000256" key="1">
    <source>
        <dbReference type="SAM" id="MobiDB-lite"/>
    </source>
</evidence>
<accession>A0A197JE93</accession>
<dbReference type="Proteomes" id="UP000078512">
    <property type="component" value="Unassembled WGS sequence"/>
</dbReference>
<dbReference type="EMBL" id="KV442144">
    <property type="protein sequence ID" value="OAQ22754.1"/>
    <property type="molecule type" value="Genomic_DNA"/>
</dbReference>
<proteinExistence type="predicted"/>
<keyword evidence="3" id="KW-1185">Reference proteome</keyword>
<sequence>MSDYHYLEGMDYDAYQLIDVQQKRFQLSGDNSFAETELARIQSRLTHLTRPLDTLAHLASEDDTENIWNDRAVALANTIQYLAGDIAAQANESRQNILYRQMGLGDPTPKPAARKTNLDAINAVSPVKKKYHKPSNKDQVKQDRTKSADTFKDKLKHNKDKDSGKNNNNSNTNNDNKKGGCGNISRESDSSNPSVDKGDGQGNGGGEKIGQEFFPQDSIVDDENVRSDDLFSAEFLNGLKSSSLPPHLAIVSGAYTSNQVTFARIPICPSDLDIPSKFRRVQFPVRFAFAMTINKSQG</sequence>
<organism evidence="2 3">
    <name type="scientific">Linnemannia elongata AG-77</name>
    <dbReference type="NCBI Taxonomy" id="1314771"/>
    <lineage>
        <taxon>Eukaryota</taxon>
        <taxon>Fungi</taxon>
        <taxon>Fungi incertae sedis</taxon>
        <taxon>Mucoromycota</taxon>
        <taxon>Mortierellomycotina</taxon>
        <taxon>Mortierellomycetes</taxon>
        <taxon>Mortierellales</taxon>
        <taxon>Mortierellaceae</taxon>
        <taxon>Linnemannia</taxon>
    </lineage>
</organism>
<name>A0A197JE93_9FUNG</name>
<gene>
    <name evidence="2" type="ORF">K457DRAFT_25785</name>
</gene>
<feature type="region of interest" description="Disordered" evidence="1">
    <location>
        <begin position="119"/>
        <end position="211"/>
    </location>
</feature>